<feature type="region of interest" description="Disordered" evidence="1">
    <location>
        <begin position="109"/>
        <end position="218"/>
    </location>
</feature>
<keyword evidence="2" id="KW-0732">Signal</keyword>
<feature type="signal peptide" evidence="2">
    <location>
        <begin position="1"/>
        <end position="28"/>
    </location>
</feature>
<protein>
    <submittedName>
        <fullName evidence="3">Uncharacterized protein</fullName>
    </submittedName>
</protein>
<reference evidence="3 4" key="1">
    <citation type="submission" date="2024-03" db="EMBL/GenBank/DDBJ databases">
        <title>Adaptation during the transition from Ophiocordyceps entomopathogen to insect associate is accompanied by gene loss and intensified selection.</title>
        <authorList>
            <person name="Ward C.M."/>
            <person name="Onetto C.A."/>
            <person name="Borneman A.R."/>
        </authorList>
    </citation>
    <scope>NUCLEOTIDE SEQUENCE [LARGE SCALE GENOMIC DNA]</scope>
    <source>
        <strain evidence="3">AWRI1</strain>
        <tissue evidence="3">Single Adult Female</tissue>
    </source>
</reference>
<comment type="caution">
    <text evidence="3">The sequence shown here is derived from an EMBL/GenBank/DDBJ whole genome shotgun (WGS) entry which is preliminary data.</text>
</comment>
<evidence type="ECO:0000256" key="2">
    <source>
        <dbReference type="SAM" id="SignalP"/>
    </source>
</evidence>
<evidence type="ECO:0000313" key="4">
    <source>
        <dbReference type="Proteomes" id="UP001367676"/>
    </source>
</evidence>
<feature type="compositionally biased region" description="Polar residues" evidence="1">
    <location>
        <begin position="162"/>
        <end position="173"/>
    </location>
</feature>
<feature type="chain" id="PRO_5042896059" evidence="2">
    <location>
        <begin position="29"/>
        <end position="304"/>
    </location>
</feature>
<organism evidence="3 4">
    <name type="scientific">Parthenolecanium corni</name>
    <dbReference type="NCBI Taxonomy" id="536013"/>
    <lineage>
        <taxon>Eukaryota</taxon>
        <taxon>Metazoa</taxon>
        <taxon>Ecdysozoa</taxon>
        <taxon>Arthropoda</taxon>
        <taxon>Hexapoda</taxon>
        <taxon>Insecta</taxon>
        <taxon>Pterygota</taxon>
        <taxon>Neoptera</taxon>
        <taxon>Paraneoptera</taxon>
        <taxon>Hemiptera</taxon>
        <taxon>Sternorrhyncha</taxon>
        <taxon>Coccoidea</taxon>
        <taxon>Coccidae</taxon>
        <taxon>Parthenolecanium</taxon>
    </lineage>
</organism>
<name>A0AAN9T6V8_9HEMI</name>
<accession>A0AAN9T6V8</accession>
<keyword evidence="4" id="KW-1185">Reference proteome</keyword>
<feature type="compositionally biased region" description="Low complexity" evidence="1">
    <location>
        <begin position="208"/>
        <end position="218"/>
    </location>
</feature>
<evidence type="ECO:0000256" key="1">
    <source>
        <dbReference type="SAM" id="MobiDB-lite"/>
    </source>
</evidence>
<proteinExistence type="predicted"/>
<feature type="compositionally biased region" description="Low complexity" evidence="1">
    <location>
        <begin position="273"/>
        <end position="286"/>
    </location>
</feature>
<dbReference type="Proteomes" id="UP001367676">
    <property type="component" value="Unassembled WGS sequence"/>
</dbReference>
<feature type="region of interest" description="Disordered" evidence="1">
    <location>
        <begin position="234"/>
        <end position="304"/>
    </location>
</feature>
<dbReference type="AlphaFoldDB" id="A0AAN9T6V8"/>
<gene>
    <name evidence="3" type="ORF">V9T40_011901</name>
</gene>
<sequence>MAFSVLSVNKLFILLVITCSCILSEIKSAPKGYVDPYVLVRLKRSPQRAFTFSGFDPTNGLAAFATGADFLPYYQYPTSLSQVAYPQIESRGEAFAPSSDALITEYKPPSAEYNAPSSEYKPPSSDYNQPSAEYNPPNSELQGTPDYTSVNVLDEDHKAPAQNLTPPSEQPPTNFYDLSPPSGIKKPKKKPAYVAPATNDDDEDEVGNSKSKGSSSSASFNAWFPIVLGMYPSSQHSRTASAESLKDASNAAGKEQHEPIPAGGFGTTVIANSVSHGKSSVASSHAIAYGGDAPPRAQPYRNQG</sequence>
<feature type="compositionally biased region" description="Polar residues" evidence="1">
    <location>
        <begin position="125"/>
        <end position="151"/>
    </location>
</feature>
<evidence type="ECO:0000313" key="3">
    <source>
        <dbReference type="EMBL" id="KAK7575615.1"/>
    </source>
</evidence>
<dbReference type="EMBL" id="JBBCAQ010000036">
    <property type="protein sequence ID" value="KAK7575615.1"/>
    <property type="molecule type" value="Genomic_DNA"/>
</dbReference>